<evidence type="ECO:0008006" key="4">
    <source>
        <dbReference type="Google" id="ProtNLM"/>
    </source>
</evidence>
<feature type="chain" id="PRO_5046852213" description="Secreted protein" evidence="1">
    <location>
        <begin position="16"/>
        <end position="183"/>
    </location>
</feature>
<name>A0ABQ9YXB5_9CRUS</name>
<dbReference type="Proteomes" id="UP001234178">
    <property type="component" value="Unassembled WGS sequence"/>
</dbReference>
<accession>A0ABQ9YXB5</accession>
<dbReference type="EMBL" id="JAOYFB010000001">
    <property type="protein sequence ID" value="KAK4005292.1"/>
    <property type="molecule type" value="Genomic_DNA"/>
</dbReference>
<evidence type="ECO:0000313" key="3">
    <source>
        <dbReference type="Proteomes" id="UP001234178"/>
    </source>
</evidence>
<feature type="signal peptide" evidence="1">
    <location>
        <begin position="1"/>
        <end position="15"/>
    </location>
</feature>
<gene>
    <name evidence="2" type="ORF">OUZ56_007009</name>
</gene>
<proteinExistence type="predicted"/>
<organism evidence="2 3">
    <name type="scientific">Daphnia magna</name>
    <dbReference type="NCBI Taxonomy" id="35525"/>
    <lineage>
        <taxon>Eukaryota</taxon>
        <taxon>Metazoa</taxon>
        <taxon>Ecdysozoa</taxon>
        <taxon>Arthropoda</taxon>
        <taxon>Crustacea</taxon>
        <taxon>Branchiopoda</taxon>
        <taxon>Diplostraca</taxon>
        <taxon>Cladocera</taxon>
        <taxon>Anomopoda</taxon>
        <taxon>Daphniidae</taxon>
        <taxon>Daphnia</taxon>
    </lineage>
</organism>
<evidence type="ECO:0000313" key="2">
    <source>
        <dbReference type="EMBL" id="KAK4005292.1"/>
    </source>
</evidence>
<sequence length="183" mass="20688">MKNIFALLFLKFSYCFVHLNQEVSLDRWKPRPRKQSPSFRLIAVCLRRFCLRLRHRFIASSLSLPASSSSSRLSSLSSHRRLRLIAVDSSPSSPLPSPSFYYCLRFRHHLIAVFNFAIGSSPSSSLPISSPWAYNDGAIGSRKTLMAIERPCRGASLGPAALFCLMVYSHGVEQSQWPRRKAL</sequence>
<keyword evidence="3" id="KW-1185">Reference proteome</keyword>
<reference evidence="2 3" key="1">
    <citation type="journal article" date="2023" name="Nucleic Acids Res.">
        <title>The hologenome of Daphnia magna reveals possible DNA methylation and microbiome-mediated evolution of the host genome.</title>
        <authorList>
            <person name="Chaturvedi A."/>
            <person name="Li X."/>
            <person name="Dhandapani V."/>
            <person name="Marshall H."/>
            <person name="Kissane S."/>
            <person name="Cuenca-Cambronero M."/>
            <person name="Asole G."/>
            <person name="Calvet F."/>
            <person name="Ruiz-Romero M."/>
            <person name="Marangio P."/>
            <person name="Guigo R."/>
            <person name="Rago D."/>
            <person name="Mirbahai L."/>
            <person name="Eastwood N."/>
            <person name="Colbourne J.K."/>
            <person name="Zhou J."/>
            <person name="Mallon E."/>
            <person name="Orsini L."/>
        </authorList>
    </citation>
    <scope>NUCLEOTIDE SEQUENCE [LARGE SCALE GENOMIC DNA]</scope>
    <source>
        <strain evidence="2">LRV0_1</strain>
    </source>
</reference>
<keyword evidence="1" id="KW-0732">Signal</keyword>
<protein>
    <recommendedName>
        <fullName evidence="4">Secreted protein</fullName>
    </recommendedName>
</protein>
<comment type="caution">
    <text evidence="2">The sequence shown here is derived from an EMBL/GenBank/DDBJ whole genome shotgun (WGS) entry which is preliminary data.</text>
</comment>
<evidence type="ECO:0000256" key="1">
    <source>
        <dbReference type="SAM" id="SignalP"/>
    </source>
</evidence>